<evidence type="ECO:0000256" key="25">
    <source>
        <dbReference type="ARBA" id="ARBA00023113"/>
    </source>
</evidence>
<name>A0AA38TUI4_9ASTR</name>
<dbReference type="FunFam" id="3.10.10.10:FF:000007">
    <property type="entry name" value="Retrovirus-related Pol polyprotein from transposon 17.6-like Protein"/>
    <property type="match status" value="1"/>
</dbReference>
<evidence type="ECO:0000256" key="26">
    <source>
        <dbReference type="ARBA" id="ARBA00023125"/>
    </source>
</evidence>
<evidence type="ECO:0000256" key="11">
    <source>
        <dbReference type="ARBA" id="ARBA00022723"/>
    </source>
</evidence>
<dbReference type="PANTHER" id="PTHR35046:SF23">
    <property type="entry name" value="NUCLEOTIDYLTRANSFERASE, RIBONUCLEASE H"/>
    <property type="match status" value="1"/>
</dbReference>
<keyword evidence="13" id="KW-0064">Aspartyl protease</keyword>
<feature type="compositionally biased region" description="Pro residues" evidence="36">
    <location>
        <begin position="775"/>
        <end position="786"/>
    </location>
</feature>
<comment type="function">
    <text evidence="31">Integrase (IN) targets the VLP to the nucleus, where a subparticle preintegration complex (PIC) containing at least integrase and the newly synthesized dsDNA copy of the retrotransposon must transit the nuclear membrane. Once in the nucleus, integrase performs the integration of the dsDNA into the host genome.</text>
</comment>
<evidence type="ECO:0000256" key="3">
    <source>
        <dbReference type="ARBA" id="ARBA00004123"/>
    </source>
</evidence>
<dbReference type="PROSITE" id="PS50994">
    <property type="entry name" value="INTEGRASE"/>
    <property type="match status" value="1"/>
</dbReference>
<dbReference type="CDD" id="cd09274">
    <property type="entry name" value="RNase_HI_RT_Ty3"/>
    <property type="match status" value="1"/>
</dbReference>
<dbReference type="EMBL" id="JARYMX010000003">
    <property type="protein sequence ID" value="KAJ9557877.1"/>
    <property type="molecule type" value="Genomic_DNA"/>
</dbReference>
<dbReference type="InterPro" id="IPR043128">
    <property type="entry name" value="Rev_trsase/Diguanyl_cyclase"/>
</dbReference>
<keyword evidence="25" id="KW-0917">Virion maturation</keyword>
<proteinExistence type="predicted"/>
<dbReference type="GO" id="GO:0006508">
    <property type="term" value="P:proteolysis"/>
    <property type="evidence" value="ECO:0007669"/>
    <property type="project" value="UniProtKB-KW"/>
</dbReference>
<dbReference type="GO" id="GO:0003964">
    <property type="term" value="F:RNA-directed DNA polymerase activity"/>
    <property type="evidence" value="ECO:0007669"/>
    <property type="project" value="UniProtKB-KW"/>
</dbReference>
<keyword evidence="11" id="KW-0479">Metal-binding</keyword>
<evidence type="ECO:0000256" key="23">
    <source>
        <dbReference type="ARBA" id="ARBA00022918"/>
    </source>
</evidence>
<dbReference type="GO" id="GO:0003887">
    <property type="term" value="F:DNA-directed DNA polymerase activity"/>
    <property type="evidence" value="ECO:0007669"/>
    <property type="project" value="UniProtKB-KW"/>
</dbReference>
<keyword evidence="39" id="KW-1185">Reference proteome</keyword>
<dbReference type="GO" id="GO:0008270">
    <property type="term" value="F:zinc ion binding"/>
    <property type="evidence" value="ECO:0007669"/>
    <property type="project" value="UniProtKB-KW"/>
</dbReference>
<dbReference type="Gene3D" id="3.30.420.10">
    <property type="entry name" value="Ribonuclease H-like superfamily/Ribonuclease H"/>
    <property type="match status" value="1"/>
</dbReference>
<dbReference type="SUPFAM" id="SSF53098">
    <property type="entry name" value="Ribonuclease H-like"/>
    <property type="match status" value="1"/>
</dbReference>
<evidence type="ECO:0000256" key="20">
    <source>
        <dbReference type="ARBA" id="ARBA00022842"/>
    </source>
</evidence>
<dbReference type="InterPro" id="IPR036397">
    <property type="entry name" value="RNaseH_sf"/>
</dbReference>
<comment type="catalytic activity">
    <reaction evidence="1">
        <text>Endonucleolytic cleavage to 5'-phosphomonoester.</text>
        <dbReference type="EC" id="3.1.26.4"/>
    </reaction>
</comment>
<keyword evidence="10" id="KW-0540">Nuclease</keyword>
<evidence type="ECO:0000256" key="31">
    <source>
        <dbReference type="ARBA" id="ARBA00025615"/>
    </source>
</evidence>
<keyword evidence="12" id="KW-0547">Nucleotide-binding</keyword>
<evidence type="ECO:0000259" key="37">
    <source>
        <dbReference type="PROSITE" id="PS50994"/>
    </source>
</evidence>
<dbReference type="Pfam" id="PF17921">
    <property type="entry name" value="Integrase_H2C2"/>
    <property type="match status" value="1"/>
</dbReference>
<dbReference type="GO" id="GO:0003723">
    <property type="term" value="F:RNA binding"/>
    <property type="evidence" value="ECO:0007669"/>
    <property type="project" value="UniProtKB-KW"/>
</dbReference>
<keyword evidence="27" id="KW-0233">DNA recombination</keyword>
<dbReference type="GO" id="GO:0005737">
    <property type="term" value="C:cytoplasm"/>
    <property type="evidence" value="ECO:0007669"/>
    <property type="project" value="UniProtKB-SubCell"/>
</dbReference>
<evidence type="ECO:0000256" key="13">
    <source>
        <dbReference type="ARBA" id="ARBA00022750"/>
    </source>
</evidence>
<evidence type="ECO:0000256" key="18">
    <source>
        <dbReference type="ARBA" id="ARBA00022833"/>
    </source>
</evidence>
<keyword evidence="6" id="KW-1188">Viral release from host cell</keyword>
<dbReference type="Gene3D" id="3.10.10.10">
    <property type="entry name" value="HIV Type 1 Reverse Transcriptase, subunit A, domain 1"/>
    <property type="match status" value="1"/>
</dbReference>
<dbReference type="GO" id="GO:0004523">
    <property type="term" value="F:RNA-DNA hybrid ribonuclease activity"/>
    <property type="evidence" value="ECO:0007669"/>
    <property type="project" value="UniProtKB-EC"/>
</dbReference>
<comment type="subunit">
    <text evidence="34">The protease is a homodimer, whose active site consists of two apposed aspartic acid residues.</text>
</comment>
<dbReference type="GO" id="GO:0075523">
    <property type="term" value="P:viral translational frameshifting"/>
    <property type="evidence" value="ECO:0007669"/>
    <property type="project" value="UniProtKB-KW"/>
</dbReference>
<evidence type="ECO:0000256" key="32">
    <source>
        <dbReference type="ARBA" id="ARBA00055265"/>
    </source>
</evidence>
<dbReference type="InterPro" id="IPR041373">
    <property type="entry name" value="RT_RNaseH"/>
</dbReference>
<evidence type="ECO:0000256" key="2">
    <source>
        <dbReference type="ARBA" id="ARBA00002180"/>
    </source>
</evidence>
<evidence type="ECO:0000313" key="38">
    <source>
        <dbReference type="EMBL" id="KAJ9557877.1"/>
    </source>
</evidence>
<dbReference type="InterPro" id="IPR012337">
    <property type="entry name" value="RNaseH-like_sf"/>
</dbReference>
<keyword evidence="8" id="KW-0808">Transferase</keyword>
<dbReference type="FunFam" id="1.10.340.70:FF:000001">
    <property type="entry name" value="Retrovirus-related Pol polyprotein from transposon gypsy-like Protein"/>
    <property type="match status" value="1"/>
</dbReference>
<dbReference type="SUPFAM" id="SSF56672">
    <property type="entry name" value="DNA/RNA polymerases"/>
    <property type="match status" value="1"/>
</dbReference>
<evidence type="ECO:0000256" key="30">
    <source>
        <dbReference type="ARBA" id="ARBA00025590"/>
    </source>
</evidence>
<dbReference type="InterPro" id="IPR041588">
    <property type="entry name" value="Integrase_H2C2"/>
</dbReference>
<dbReference type="Pfam" id="PF00078">
    <property type="entry name" value="RVT_1"/>
    <property type="match status" value="1"/>
</dbReference>
<keyword evidence="14" id="KW-0688">Ribosomal frameshifting</keyword>
<keyword evidence="20" id="KW-0460">Magnesium</keyword>
<keyword evidence="29" id="KW-0511">Multifunctional enzyme</keyword>
<comment type="function">
    <text evidence="2">The aspartyl protease (PR) mediates the proteolytic cleavages of the Gag and Gag-Pol polyproteins after assembly of the VLP.</text>
</comment>
<evidence type="ECO:0000256" key="22">
    <source>
        <dbReference type="ARBA" id="ARBA00022908"/>
    </source>
</evidence>
<dbReference type="Proteomes" id="UP001172457">
    <property type="component" value="Chromosome 3"/>
</dbReference>
<dbReference type="Pfam" id="PF17917">
    <property type="entry name" value="RT_RNaseH"/>
    <property type="match status" value="1"/>
</dbReference>
<evidence type="ECO:0000256" key="33">
    <source>
        <dbReference type="ARBA" id="ARBA00055383"/>
    </source>
</evidence>
<dbReference type="PANTHER" id="PTHR35046">
    <property type="entry name" value="ZINC KNUCKLE (CCHC-TYPE) FAMILY PROTEIN"/>
    <property type="match status" value="1"/>
</dbReference>
<accession>A0AA38TUI4</accession>
<evidence type="ECO:0000256" key="34">
    <source>
        <dbReference type="ARBA" id="ARBA00063849"/>
    </source>
</evidence>
<evidence type="ECO:0000256" key="12">
    <source>
        <dbReference type="ARBA" id="ARBA00022741"/>
    </source>
</evidence>
<keyword evidence="18" id="KW-0862">Zinc</keyword>
<keyword evidence="26" id="KW-0238">DNA-binding</keyword>
<keyword evidence="5" id="KW-0963">Cytoplasm</keyword>
<keyword evidence="24" id="KW-0239">DNA-directed DNA polymerase</keyword>
<dbReference type="InterPro" id="IPR043502">
    <property type="entry name" value="DNA/RNA_pol_sf"/>
</dbReference>
<comment type="function">
    <text evidence="32">Nucleocapsid protein p11 (NC) forms the nucleocore that coats the retro-elements dimeric RNA. Binds these RNAs through its zinc fingers. Promotes primer tRNA(i)-Met annealing to the multipartite primer-binding site (PBS), dimerization of Ty3 RNA and initiation of reverse transcription.</text>
</comment>
<evidence type="ECO:0000256" key="21">
    <source>
        <dbReference type="ARBA" id="ARBA00022884"/>
    </source>
</evidence>
<keyword evidence="23" id="KW-0695">RNA-directed DNA polymerase</keyword>
<dbReference type="InterPro" id="IPR056924">
    <property type="entry name" value="SH3_Tf2-1"/>
</dbReference>
<keyword evidence="16" id="KW-0863">Zinc-finger</keyword>
<dbReference type="GO" id="GO:0015074">
    <property type="term" value="P:DNA integration"/>
    <property type="evidence" value="ECO:0007669"/>
    <property type="project" value="UniProtKB-KW"/>
</dbReference>
<evidence type="ECO:0000313" key="39">
    <source>
        <dbReference type="Proteomes" id="UP001172457"/>
    </source>
</evidence>
<keyword evidence="28" id="KW-0539">Nucleus</keyword>
<evidence type="ECO:0000256" key="19">
    <source>
        <dbReference type="ARBA" id="ARBA00022840"/>
    </source>
</evidence>
<evidence type="ECO:0000256" key="6">
    <source>
        <dbReference type="ARBA" id="ARBA00022612"/>
    </source>
</evidence>
<evidence type="ECO:0000256" key="9">
    <source>
        <dbReference type="ARBA" id="ARBA00022695"/>
    </source>
</evidence>
<evidence type="ECO:0000256" key="36">
    <source>
        <dbReference type="SAM" id="MobiDB-lite"/>
    </source>
</evidence>
<dbReference type="Pfam" id="PF24626">
    <property type="entry name" value="SH3_Tf2-1"/>
    <property type="match status" value="1"/>
</dbReference>
<comment type="caution">
    <text evidence="38">The sequence shown here is derived from an EMBL/GenBank/DDBJ whole genome shotgun (WGS) entry which is preliminary data.</text>
</comment>
<dbReference type="CDD" id="cd01647">
    <property type="entry name" value="RT_LTR"/>
    <property type="match status" value="1"/>
</dbReference>
<evidence type="ECO:0000256" key="16">
    <source>
        <dbReference type="ARBA" id="ARBA00022771"/>
    </source>
</evidence>
<evidence type="ECO:0000256" key="35">
    <source>
        <dbReference type="ARBA" id="ARBA00082890"/>
    </source>
</evidence>
<dbReference type="FunFam" id="3.30.70.270:FF:000026">
    <property type="entry name" value="Transposon Ty3-G Gag-Pol polyprotein"/>
    <property type="match status" value="1"/>
</dbReference>
<evidence type="ECO:0000256" key="4">
    <source>
        <dbReference type="ARBA" id="ARBA00004496"/>
    </source>
</evidence>
<sequence>MCIDSRAVNKITVKYRFPIPRLDDLLDQLHGATIFSKIDLRSGYHQIHMRPGDEWKTAFKTRDGLYEWMVMPFGLSNAPSTFMRLMNHIFKPLIRHRDIQSHIYHLRQVFTILRDQKLYANREKCGFCLPEVLFLGYLISGNGIRMDESKIDAITTWPTPTTIHDARSFLGLASFYRRFIRNFSTVAAPITDYLKGKTFDWTPVATKAFEDLKRCITRAPVLALPNFQLTFQVECDASGLGIGGPFFSEKLNEAKKKLNTYDKEFYAIVRSLEYWRHYLLHTEFILFSDHQALRFIQGQHKLNPAMPNGSSFYKTSLSHKSGVTNMVADTLSRRQALLTSLRVQVDAFELVCNLYPDDPESQFCGPLAGSRPHRGIRCMKGLRLCVPKCSLRDAIVLEGHQGALAGHFGRDKTLKLVKERFFWPKMSTDVTKVVDRCRTCHIAKTHRSNAGLYTPLPVSDGPWEDVSLDFVVGLPRTQRQKDSVMVVVDRFSKIAHFIPCARTYDASQIARLYFTEIMRLHGVPKTLTSDRDVKFVGHFWRTLWKRLGSRLNFSSTHHPQSDGKTEVTNRSLGNLLRSLVGSNPKQWDLVLPQAEFAYNRSTQRSTGMSPFLVVYGRNPFTPLDLAPLPATEYFSTEGEDRAAQIKLIHQQVRDQIINNNIVYQRRANVRRKKVVFQEGYLVWVHLSKERFPGGRSSKLQPRADGPFKVLKRINDNAYKIDLPGHYNVSATFNVADLSPFIPELDDPLDSRTSPFEEGENDADGPPLDPNEPDPNEPGPSRHPPAD</sequence>
<evidence type="ECO:0000256" key="24">
    <source>
        <dbReference type="ARBA" id="ARBA00022932"/>
    </source>
</evidence>
<evidence type="ECO:0000256" key="8">
    <source>
        <dbReference type="ARBA" id="ARBA00022679"/>
    </source>
</evidence>
<dbReference type="AlphaFoldDB" id="A0AA38TUI4"/>
<reference evidence="38" key="1">
    <citation type="submission" date="2023-03" db="EMBL/GenBank/DDBJ databases">
        <title>Chromosome-scale reference genome and RAD-based genetic map of yellow starthistle (Centaurea solstitialis) reveal putative structural variation and QTLs associated with invader traits.</title>
        <authorList>
            <person name="Reatini B."/>
            <person name="Cang F.A."/>
            <person name="Jiang Q."/>
            <person name="Mckibben M.T.W."/>
            <person name="Barker M.S."/>
            <person name="Rieseberg L.H."/>
            <person name="Dlugosch K.M."/>
        </authorList>
    </citation>
    <scope>NUCLEOTIDE SEQUENCE</scope>
    <source>
        <strain evidence="38">CAN-66</strain>
        <tissue evidence="38">Leaf</tissue>
    </source>
</reference>
<keyword evidence="21" id="KW-0694">RNA-binding</keyword>
<comment type="function">
    <text evidence="30">Reverse transcriptase/ribonuclease H (RT) is a multifunctional enzyme that catalyzes the conversion of the retro-elements RNA genome into dsDNA within the VLP. The enzyme displays a DNA polymerase activity that can copy either DNA or RNA templates, and a ribonuclease H (RNase H) activity that cleaves the RNA strand of RNA-DNA heteroduplexes during plus-strand synthesis and hydrolyzes RNA primers. The conversion leads to a linear dsDNA copy of the retrotransposon that includes long terminal repeats (LTRs) at both ends.</text>
</comment>
<evidence type="ECO:0000256" key="14">
    <source>
        <dbReference type="ARBA" id="ARBA00022758"/>
    </source>
</evidence>
<evidence type="ECO:0000256" key="1">
    <source>
        <dbReference type="ARBA" id="ARBA00000077"/>
    </source>
</evidence>
<dbReference type="InterPro" id="IPR001584">
    <property type="entry name" value="Integrase_cat-core"/>
</dbReference>
<gene>
    <name evidence="38" type="ORF">OSB04_012491</name>
</gene>
<comment type="function">
    <text evidence="33">Capsid protein (CA) is the structural component of the virus-like particle (VLP), forming the shell that encapsulates the genomic RNA-nucleocapsid complex.</text>
</comment>
<organism evidence="38 39">
    <name type="scientific">Centaurea solstitialis</name>
    <name type="common">yellow star-thistle</name>
    <dbReference type="NCBI Taxonomy" id="347529"/>
    <lineage>
        <taxon>Eukaryota</taxon>
        <taxon>Viridiplantae</taxon>
        <taxon>Streptophyta</taxon>
        <taxon>Embryophyta</taxon>
        <taxon>Tracheophyta</taxon>
        <taxon>Spermatophyta</taxon>
        <taxon>Magnoliopsida</taxon>
        <taxon>eudicotyledons</taxon>
        <taxon>Gunneridae</taxon>
        <taxon>Pentapetalae</taxon>
        <taxon>asterids</taxon>
        <taxon>campanulids</taxon>
        <taxon>Asterales</taxon>
        <taxon>Asteraceae</taxon>
        <taxon>Carduoideae</taxon>
        <taxon>Cardueae</taxon>
        <taxon>Centaureinae</taxon>
        <taxon>Centaurea</taxon>
    </lineage>
</organism>
<evidence type="ECO:0000256" key="7">
    <source>
        <dbReference type="ARBA" id="ARBA00022670"/>
    </source>
</evidence>
<evidence type="ECO:0000256" key="28">
    <source>
        <dbReference type="ARBA" id="ARBA00023242"/>
    </source>
</evidence>
<dbReference type="Gene3D" id="3.30.70.270">
    <property type="match status" value="2"/>
</dbReference>
<feature type="domain" description="Integrase catalytic" evidence="37">
    <location>
        <begin position="458"/>
        <end position="618"/>
    </location>
</feature>
<dbReference type="GO" id="GO:0005524">
    <property type="term" value="F:ATP binding"/>
    <property type="evidence" value="ECO:0007669"/>
    <property type="project" value="UniProtKB-KW"/>
</dbReference>
<keyword evidence="15" id="KW-0255">Endonuclease</keyword>
<evidence type="ECO:0000256" key="15">
    <source>
        <dbReference type="ARBA" id="ARBA00022759"/>
    </source>
</evidence>
<dbReference type="Gene3D" id="1.10.340.70">
    <property type="match status" value="1"/>
</dbReference>
<keyword evidence="22" id="KW-0229">DNA integration</keyword>
<evidence type="ECO:0000256" key="5">
    <source>
        <dbReference type="ARBA" id="ARBA00022490"/>
    </source>
</evidence>
<keyword evidence="19" id="KW-0067">ATP-binding</keyword>
<protein>
    <recommendedName>
        <fullName evidence="35">Gag3-Pol3</fullName>
    </recommendedName>
</protein>
<feature type="region of interest" description="Disordered" evidence="36">
    <location>
        <begin position="743"/>
        <end position="786"/>
    </location>
</feature>
<comment type="subcellular location">
    <subcellularLocation>
        <location evidence="4">Cytoplasm</location>
    </subcellularLocation>
    <subcellularLocation>
        <location evidence="3">Nucleus</location>
    </subcellularLocation>
</comment>
<keyword evidence="17" id="KW-0378">Hydrolase</keyword>
<evidence type="ECO:0000256" key="29">
    <source>
        <dbReference type="ARBA" id="ARBA00023268"/>
    </source>
</evidence>
<evidence type="ECO:0000256" key="27">
    <source>
        <dbReference type="ARBA" id="ARBA00023172"/>
    </source>
</evidence>
<dbReference type="InterPro" id="IPR000477">
    <property type="entry name" value="RT_dom"/>
</dbReference>
<dbReference type="GO" id="GO:0003677">
    <property type="term" value="F:DNA binding"/>
    <property type="evidence" value="ECO:0007669"/>
    <property type="project" value="UniProtKB-KW"/>
</dbReference>
<dbReference type="GO" id="GO:0006310">
    <property type="term" value="P:DNA recombination"/>
    <property type="evidence" value="ECO:0007669"/>
    <property type="project" value="UniProtKB-KW"/>
</dbReference>
<keyword evidence="9" id="KW-0548">Nucleotidyltransferase</keyword>
<dbReference type="GO" id="GO:0004190">
    <property type="term" value="F:aspartic-type endopeptidase activity"/>
    <property type="evidence" value="ECO:0007669"/>
    <property type="project" value="UniProtKB-KW"/>
</dbReference>
<keyword evidence="7" id="KW-0645">Protease</keyword>
<dbReference type="GO" id="GO:0005634">
    <property type="term" value="C:nucleus"/>
    <property type="evidence" value="ECO:0007669"/>
    <property type="project" value="UniProtKB-SubCell"/>
</dbReference>
<evidence type="ECO:0000256" key="17">
    <source>
        <dbReference type="ARBA" id="ARBA00022801"/>
    </source>
</evidence>
<evidence type="ECO:0000256" key="10">
    <source>
        <dbReference type="ARBA" id="ARBA00022722"/>
    </source>
</evidence>